<dbReference type="InterPro" id="IPR036457">
    <property type="entry name" value="PPM-type-like_dom_sf"/>
</dbReference>
<accession>A0A6H0XR23</accession>
<dbReference type="InterPro" id="IPR001932">
    <property type="entry name" value="PPM-type_phosphatase-like_dom"/>
</dbReference>
<dbReference type="GO" id="GO:0004722">
    <property type="term" value="F:protein serine/threonine phosphatase activity"/>
    <property type="evidence" value="ECO:0007669"/>
    <property type="project" value="UniProtKB-EC"/>
</dbReference>
<protein>
    <recommendedName>
        <fullName evidence="1">Protein phosphatase</fullName>
        <ecNumber evidence="1">3.1.3.16</ecNumber>
    </recommendedName>
</protein>
<gene>
    <name evidence="3" type="ORF">AMS68_002605</name>
</gene>
<dbReference type="Proteomes" id="UP000503462">
    <property type="component" value="Chromosome 2"/>
</dbReference>
<evidence type="ECO:0000256" key="1">
    <source>
        <dbReference type="RuleBase" id="RU366020"/>
    </source>
</evidence>
<dbReference type="EMBL" id="CP051140">
    <property type="protein sequence ID" value="QIW97087.1"/>
    <property type="molecule type" value="Genomic_DNA"/>
</dbReference>
<evidence type="ECO:0000313" key="4">
    <source>
        <dbReference type="Proteomes" id="UP000503462"/>
    </source>
</evidence>
<dbReference type="PANTHER" id="PTHR12320:SF1">
    <property type="entry name" value="PROTEIN PHOSPHATASE PTC7 HOMOLOG"/>
    <property type="match status" value="1"/>
</dbReference>
<keyword evidence="1" id="KW-0378">Hydrolase</keyword>
<dbReference type="GO" id="GO:0046872">
    <property type="term" value="F:metal ion binding"/>
    <property type="evidence" value="ECO:0007669"/>
    <property type="project" value="UniProtKB-UniRule"/>
</dbReference>
<comment type="catalytic activity">
    <reaction evidence="1">
        <text>O-phospho-L-threonyl-[protein] + H2O = L-threonyl-[protein] + phosphate</text>
        <dbReference type="Rhea" id="RHEA:47004"/>
        <dbReference type="Rhea" id="RHEA-COMP:11060"/>
        <dbReference type="Rhea" id="RHEA-COMP:11605"/>
        <dbReference type="ChEBI" id="CHEBI:15377"/>
        <dbReference type="ChEBI" id="CHEBI:30013"/>
        <dbReference type="ChEBI" id="CHEBI:43474"/>
        <dbReference type="ChEBI" id="CHEBI:61977"/>
        <dbReference type="EC" id="3.1.3.16"/>
    </reaction>
</comment>
<evidence type="ECO:0000259" key="2">
    <source>
        <dbReference type="PROSITE" id="PS51746"/>
    </source>
</evidence>
<sequence length="345" mass="36865">MPVGKQRLYSTTPSASLFTYRLAASAVGKQTPPRPPKINRDFWNYASTGSSAVPYLKSTKPDSGEDAFFATSIGGSPHAVALVSLMALVVGKIKVSIRASTAMAFAADLLQAAYEAVSKDPRIPAGGCTASLGVADGKGQLEAANLGDSGFLILGPGRVSARSEPQTHEFNTPYQLAKVPERMQAQYAIFGGMQHHSETPVNSDVSTHKLKHGDIVLFGTDGVWDNLSAQDTLAIVTKVMEEQGLWFKSHNFAGAETMLNADGIRSISQDPTENDAEKYVPGLIVRAVMREAKLAGLDRKRNGPFAKEVKKHYPHEMWQGGKPDDIAVVVAVAVSGADDTLKAKL</sequence>
<dbReference type="AlphaFoldDB" id="A0A6H0XR23"/>
<keyword evidence="4" id="KW-1185">Reference proteome</keyword>
<reference evidence="3 4" key="1">
    <citation type="journal article" date="2016" name="Sci. Rep.">
        <title>Peltaster fructicola genome reveals evolution from an invasive phytopathogen to an ectophytic parasite.</title>
        <authorList>
            <person name="Xu C."/>
            <person name="Chen H."/>
            <person name="Gleason M.L."/>
            <person name="Xu J.R."/>
            <person name="Liu H."/>
            <person name="Zhang R."/>
            <person name="Sun G."/>
        </authorList>
    </citation>
    <scope>NUCLEOTIDE SEQUENCE [LARGE SCALE GENOMIC DNA]</scope>
    <source>
        <strain evidence="3 4">LNHT1506</strain>
    </source>
</reference>
<dbReference type="SMART" id="SM00332">
    <property type="entry name" value="PP2Cc"/>
    <property type="match status" value="1"/>
</dbReference>
<dbReference type="OrthoDB" id="60843at2759"/>
<dbReference type="SUPFAM" id="SSF81606">
    <property type="entry name" value="PP2C-like"/>
    <property type="match status" value="1"/>
</dbReference>
<dbReference type="PROSITE" id="PS51746">
    <property type="entry name" value="PPM_2"/>
    <property type="match status" value="1"/>
</dbReference>
<proteinExistence type="inferred from homology"/>
<keyword evidence="1" id="KW-0479">Metal-binding</keyword>
<organism evidence="3 4">
    <name type="scientific">Peltaster fructicola</name>
    <dbReference type="NCBI Taxonomy" id="286661"/>
    <lineage>
        <taxon>Eukaryota</taxon>
        <taxon>Fungi</taxon>
        <taxon>Dikarya</taxon>
        <taxon>Ascomycota</taxon>
        <taxon>Pezizomycotina</taxon>
        <taxon>Dothideomycetes</taxon>
        <taxon>Dothideomycetes incertae sedis</taxon>
        <taxon>Peltaster</taxon>
    </lineage>
</organism>
<dbReference type="EC" id="3.1.3.16" evidence="1"/>
<feature type="domain" description="PPM-type phosphatase" evidence="2">
    <location>
        <begin position="47"/>
        <end position="333"/>
    </location>
</feature>
<comment type="cofactor">
    <cofactor evidence="1">
        <name>Mn(2+)</name>
        <dbReference type="ChEBI" id="CHEBI:29035"/>
    </cofactor>
</comment>
<comment type="cofactor">
    <cofactor evidence="1">
        <name>Mg(2+)</name>
        <dbReference type="ChEBI" id="CHEBI:18420"/>
    </cofactor>
</comment>
<dbReference type="Gene3D" id="3.60.40.10">
    <property type="entry name" value="PPM-type phosphatase domain"/>
    <property type="match status" value="1"/>
</dbReference>
<comment type="similarity">
    <text evidence="1">Belongs to the PP2C family.</text>
</comment>
<keyword evidence="1" id="KW-0464">Manganese</keyword>
<dbReference type="PANTHER" id="PTHR12320">
    <property type="entry name" value="PROTEIN PHOSPHATASE 2C"/>
    <property type="match status" value="1"/>
</dbReference>
<keyword evidence="1" id="KW-0460">Magnesium</keyword>
<name>A0A6H0XR23_9PEZI</name>
<evidence type="ECO:0000313" key="3">
    <source>
        <dbReference type="EMBL" id="QIW97087.1"/>
    </source>
</evidence>
<comment type="catalytic activity">
    <reaction evidence="1">
        <text>O-phospho-L-seryl-[protein] + H2O = L-seryl-[protein] + phosphate</text>
        <dbReference type="Rhea" id="RHEA:20629"/>
        <dbReference type="Rhea" id="RHEA-COMP:9863"/>
        <dbReference type="Rhea" id="RHEA-COMP:11604"/>
        <dbReference type="ChEBI" id="CHEBI:15377"/>
        <dbReference type="ChEBI" id="CHEBI:29999"/>
        <dbReference type="ChEBI" id="CHEBI:43474"/>
        <dbReference type="ChEBI" id="CHEBI:83421"/>
        <dbReference type="EC" id="3.1.3.16"/>
    </reaction>
</comment>
<dbReference type="InterPro" id="IPR039123">
    <property type="entry name" value="PPTC7"/>
</dbReference>
<keyword evidence="1" id="KW-0904">Protein phosphatase</keyword>